<feature type="signal peptide" evidence="1">
    <location>
        <begin position="1"/>
        <end position="35"/>
    </location>
</feature>
<reference evidence="4" key="1">
    <citation type="submission" date="2019-02" db="EMBL/GenBank/DDBJ databases">
        <title>Complete genome sequence of Rhodoferax sp. Gr-4.</title>
        <authorList>
            <person name="Jin L."/>
        </authorList>
    </citation>
    <scope>NUCLEOTIDE SEQUENCE [LARGE SCALE GENOMIC DNA]</scope>
    <source>
        <strain evidence="4">Gr-4</strain>
    </source>
</reference>
<feature type="domain" description="DUF2059" evidence="2">
    <location>
        <begin position="102"/>
        <end position="161"/>
    </location>
</feature>
<gene>
    <name evidence="3" type="ORF">EXZ61_16045</name>
</gene>
<organism evidence="3 4">
    <name type="scientific">Rhodoferax aquaticus</name>
    <dbReference type="NCBI Taxonomy" id="2527691"/>
    <lineage>
        <taxon>Bacteria</taxon>
        <taxon>Pseudomonadati</taxon>
        <taxon>Pseudomonadota</taxon>
        <taxon>Betaproteobacteria</taxon>
        <taxon>Burkholderiales</taxon>
        <taxon>Comamonadaceae</taxon>
        <taxon>Rhodoferax</taxon>
    </lineage>
</organism>
<sequence>MNLCFFNFKGMCMRLPATWILVATLWGLFAPVASADELSAEKRTDIEQLLVLTGALTLGQQMAHSMTEQMSQAIKAARPDIPQSLIDALPHEIDAVIAANLDSFKDATIPLYHRYYSGPEIKELLRFYASDLGKKTIAVMPQMMQESLAVGRAWGESLAPQIQARLRARFQKAGVSI</sequence>
<name>A0A515ESC3_9BURK</name>
<dbReference type="EMBL" id="CP036282">
    <property type="protein sequence ID" value="QDL55566.1"/>
    <property type="molecule type" value="Genomic_DNA"/>
</dbReference>
<dbReference type="Proteomes" id="UP000317365">
    <property type="component" value="Chromosome"/>
</dbReference>
<feature type="chain" id="PRO_5021822438" evidence="1">
    <location>
        <begin position="36"/>
        <end position="177"/>
    </location>
</feature>
<evidence type="ECO:0000256" key="1">
    <source>
        <dbReference type="SAM" id="SignalP"/>
    </source>
</evidence>
<proteinExistence type="predicted"/>
<dbReference type="InterPro" id="IPR018637">
    <property type="entry name" value="DUF2059"/>
</dbReference>
<evidence type="ECO:0000313" key="4">
    <source>
        <dbReference type="Proteomes" id="UP000317365"/>
    </source>
</evidence>
<reference evidence="4" key="2">
    <citation type="journal article" date="2020" name="Int. J. Syst. Evol. Microbiol.">
        <title>Genomic insights into a novel species Rhodoferax aquaticus sp. nov., isolated from freshwater.</title>
        <authorList>
            <person name="Li T."/>
            <person name="Zhuo Y."/>
            <person name="Jin C.Z."/>
            <person name="Wu X."/>
            <person name="Ko S.R."/>
            <person name="Jin F.J."/>
            <person name="Ahn C.Y."/>
            <person name="Oh H.M."/>
            <person name="Lee H.G."/>
            <person name="Jin L."/>
        </authorList>
    </citation>
    <scope>NUCLEOTIDE SEQUENCE [LARGE SCALE GENOMIC DNA]</scope>
    <source>
        <strain evidence="4">Gr-4</strain>
    </source>
</reference>
<dbReference type="KEGG" id="rhg:EXZ61_16045"/>
<dbReference type="Pfam" id="PF09832">
    <property type="entry name" value="DUF2059"/>
    <property type="match status" value="1"/>
</dbReference>
<protein>
    <submittedName>
        <fullName evidence="3">DUF2059 domain-containing protein</fullName>
    </submittedName>
</protein>
<evidence type="ECO:0000259" key="2">
    <source>
        <dbReference type="Pfam" id="PF09832"/>
    </source>
</evidence>
<dbReference type="AlphaFoldDB" id="A0A515ESC3"/>
<accession>A0A515ESC3</accession>
<keyword evidence="1" id="KW-0732">Signal</keyword>
<evidence type="ECO:0000313" key="3">
    <source>
        <dbReference type="EMBL" id="QDL55566.1"/>
    </source>
</evidence>
<keyword evidence="4" id="KW-1185">Reference proteome</keyword>